<dbReference type="GO" id="GO:0016491">
    <property type="term" value="F:oxidoreductase activity"/>
    <property type="evidence" value="ECO:0007669"/>
    <property type="project" value="UniProtKB-KW"/>
</dbReference>
<dbReference type="Pfam" id="PF00248">
    <property type="entry name" value="Aldo_ket_red"/>
    <property type="match status" value="1"/>
</dbReference>
<evidence type="ECO:0000313" key="5">
    <source>
        <dbReference type="EMBL" id="NEB83615.1"/>
    </source>
</evidence>
<organism evidence="5">
    <name type="scientific">Streptomyces anulatus</name>
    <name type="common">Streptomyces chrysomallus</name>
    <dbReference type="NCBI Taxonomy" id="1892"/>
    <lineage>
        <taxon>Bacteria</taxon>
        <taxon>Bacillati</taxon>
        <taxon>Actinomycetota</taxon>
        <taxon>Actinomycetes</taxon>
        <taxon>Kitasatosporales</taxon>
        <taxon>Streptomycetaceae</taxon>
        <taxon>Streptomyces</taxon>
    </lineage>
</organism>
<dbReference type="EMBL" id="JAAGMK010000129">
    <property type="protein sequence ID" value="NEB83615.1"/>
    <property type="molecule type" value="Genomic_DNA"/>
</dbReference>
<evidence type="ECO:0000259" key="4">
    <source>
        <dbReference type="Pfam" id="PF00248"/>
    </source>
</evidence>
<evidence type="ECO:0000256" key="1">
    <source>
        <dbReference type="ARBA" id="ARBA00006515"/>
    </source>
</evidence>
<dbReference type="InterPro" id="IPR023210">
    <property type="entry name" value="NADP_OxRdtase_dom"/>
</dbReference>
<dbReference type="EMBL" id="JAAGMS010000334">
    <property type="protein sequence ID" value="NEC02238.1"/>
    <property type="molecule type" value="Genomic_DNA"/>
</dbReference>
<dbReference type="Proteomes" id="UP000470951">
    <property type="component" value="Unassembled WGS sequence"/>
</dbReference>
<keyword evidence="2" id="KW-0521">NADP</keyword>
<gene>
    <name evidence="5" type="ORF">G3I43_05370</name>
    <name evidence="6" type="ORF">G3I58_30345</name>
</gene>
<dbReference type="RefSeq" id="WP_164223545.1">
    <property type="nucleotide sequence ID" value="NZ_CBDRIV010000009.1"/>
</dbReference>
<proteinExistence type="inferred from homology"/>
<evidence type="ECO:0000313" key="7">
    <source>
        <dbReference type="Proteomes" id="UP000470951"/>
    </source>
</evidence>
<dbReference type="GO" id="GO:0051596">
    <property type="term" value="P:methylglyoxal catabolic process"/>
    <property type="evidence" value="ECO:0007669"/>
    <property type="project" value="TreeGrafter"/>
</dbReference>
<comment type="similarity">
    <text evidence="1">Belongs to the shaker potassium channel beta subunit family.</text>
</comment>
<evidence type="ECO:0000256" key="2">
    <source>
        <dbReference type="ARBA" id="ARBA00022857"/>
    </source>
</evidence>
<comment type="caution">
    <text evidence="5">The sequence shown here is derived from an EMBL/GenBank/DDBJ whole genome shotgun (WGS) entry which is preliminary data.</text>
</comment>
<name>A0A6G3SLR7_STRAQ</name>
<evidence type="ECO:0000256" key="3">
    <source>
        <dbReference type="ARBA" id="ARBA00023002"/>
    </source>
</evidence>
<dbReference type="SUPFAM" id="SSF51430">
    <property type="entry name" value="NAD(P)-linked oxidoreductase"/>
    <property type="match status" value="1"/>
</dbReference>
<feature type="domain" description="NADP-dependent oxidoreductase" evidence="4">
    <location>
        <begin position="27"/>
        <end position="328"/>
    </location>
</feature>
<dbReference type="Gene3D" id="3.20.20.100">
    <property type="entry name" value="NADP-dependent oxidoreductase domain"/>
    <property type="match status" value="1"/>
</dbReference>
<dbReference type="PANTHER" id="PTHR43150:SF4">
    <property type="entry name" value="L-GLYCERALDEHYDE 3-PHOSPHATE REDUCTASE"/>
    <property type="match status" value="1"/>
</dbReference>
<protein>
    <submittedName>
        <fullName evidence="5">L-glyceraldehyde 3-phosphate reductase</fullName>
    </submittedName>
</protein>
<sequence length="336" mass="36684">MYLPSADRYSAMPYRRTGRSGLLLPALSLGLWHNFGGDRTPETQGAILRRAFDLGITHFDLANNYGPPPGSAELTLGRALATDFAHLRDEIVISTKAGYHMWEGPYGEWGSRKYLRSSLDQSLQRLGVEYVDIFYSHRPDPETPLEETMGALDSAVRQGKALYVGLSNYSAAQTREAAAILKDLGTPLLIHQPRYSMLDRRIEDDGLPDVLDELGAGSIAYSPLEQGILTDRYLNGIPAGSRAAGASPFLSADAVTPQLVERLRALDALAKERGQSLAQLALAWVLRGGRLTSAVVGASSVAQLENSVEAARYLEFTEDELSRIEELLRDAGTGHR</sequence>
<dbReference type="InterPro" id="IPR005399">
    <property type="entry name" value="K_chnl_volt-dep_bsu_KCNAB-rel"/>
</dbReference>
<keyword evidence="3" id="KW-0560">Oxidoreductase</keyword>
<evidence type="ECO:0000313" key="6">
    <source>
        <dbReference type="EMBL" id="NEC02238.1"/>
    </source>
</evidence>
<dbReference type="InterPro" id="IPR036812">
    <property type="entry name" value="NAD(P)_OxRdtase_dom_sf"/>
</dbReference>
<dbReference type="AlphaFoldDB" id="A0A6G3SLR7"/>
<reference evidence="5 7" key="1">
    <citation type="submission" date="2020-01" db="EMBL/GenBank/DDBJ databases">
        <title>Insect and environment-associated Actinomycetes.</title>
        <authorList>
            <person name="Currrie C."/>
            <person name="Chevrette M."/>
            <person name="Carlson C."/>
            <person name="Stubbendieck R."/>
            <person name="Wendt-Pienkowski E."/>
        </authorList>
    </citation>
    <scope>NUCLEOTIDE SEQUENCE</scope>
    <source>
        <strain evidence="5">SID505</strain>
        <strain evidence="6 7">SID7903</strain>
    </source>
</reference>
<dbReference type="PANTHER" id="PTHR43150">
    <property type="entry name" value="HYPERKINETIC, ISOFORM M"/>
    <property type="match status" value="1"/>
</dbReference>
<accession>A0A6G3SLR7</accession>